<keyword evidence="15" id="KW-1185">Reference proteome</keyword>
<dbReference type="EMBL" id="JYDW01000015">
    <property type="protein sequence ID" value="KRZ61768.1"/>
    <property type="molecule type" value="Genomic_DNA"/>
</dbReference>
<keyword evidence="9 11" id="KW-0472">Membrane</keyword>
<dbReference type="AlphaFoldDB" id="A0A0V1LQH0"/>
<evidence type="ECO:0000256" key="7">
    <source>
        <dbReference type="ARBA" id="ARBA00022980"/>
    </source>
</evidence>
<dbReference type="PANTHER" id="PTHR13160">
    <property type="entry name" value="OLIGOSACCHARYLTRANSFERASE COMPLEX SUBUNIT OSTC"/>
    <property type="match status" value="1"/>
</dbReference>
<feature type="transmembrane region" description="Helical" evidence="11">
    <location>
        <begin position="270"/>
        <end position="290"/>
    </location>
</feature>
<evidence type="ECO:0000256" key="6">
    <source>
        <dbReference type="ARBA" id="ARBA00022692"/>
    </source>
</evidence>
<evidence type="ECO:0000256" key="5">
    <source>
        <dbReference type="ARBA" id="ARBA00022490"/>
    </source>
</evidence>
<comment type="caution">
    <text evidence="14">The sequence shown here is derived from an EMBL/GenBank/DDBJ whole genome shotgun (WGS) entry which is preliminary data.</text>
</comment>
<keyword evidence="6 11" id="KW-0812">Transmembrane</keyword>
<feature type="domain" description="Plectin/eS10 N-terminal" evidence="13">
    <location>
        <begin position="3"/>
        <end position="93"/>
    </location>
</feature>
<dbReference type="GO" id="GO:0005840">
    <property type="term" value="C:ribosome"/>
    <property type="evidence" value="ECO:0007669"/>
    <property type="project" value="UniProtKB-KW"/>
</dbReference>
<accession>A0A0V1LQH0</accession>
<dbReference type="Pfam" id="PF04756">
    <property type="entry name" value="OST3_OST6"/>
    <property type="match status" value="1"/>
</dbReference>
<evidence type="ECO:0000256" key="11">
    <source>
        <dbReference type="RuleBase" id="RU366060"/>
    </source>
</evidence>
<keyword evidence="7" id="KW-0689">Ribosomal protein</keyword>
<feature type="region of interest" description="Disordered" evidence="12">
    <location>
        <begin position="97"/>
        <end position="119"/>
    </location>
</feature>
<evidence type="ECO:0000256" key="4">
    <source>
        <dbReference type="ARBA" id="ARBA00009376"/>
    </source>
</evidence>
<dbReference type="InterPro" id="IPR005326">
    <property type="entry name" value="Plectin_eS10_N"/>
</dbReference>
<evidence type="ECO:0000259" key="13">
    <source>
        <dbReference type="Pfam" id="PF03501"/>
    </source>
</evidence>
<feature type="transmembrane region" description="Helical" evidence="11">
    <location>
        <begin position="149"/>
        <end position="173"/>
    </location>
</feature>
<dbReference type="InterPro" id="IPR021149">
    <property type="entry name" value="OligosaccharylTrfase_OST3/OST6"/>
</dbReference>
<dbReference type="Pfam" id="PF03501">
    <property type="entry name" value="S10_plectin"/>
    <property type="match status" value="1"/>
</dbReference>
<keyword evidence="8 11" id="KW-1133">Transmembrane helix</keyword>
<dbReference type="Gene3D" id="1.10.10.10">
    <property type="entry name" value="Winged helix-like DNA-binding domain superfamily/Winged helix DNA-binding domain"/>
    <property type="match status" value="1"/>
</dbReference>
<evidence type="ECO:0000256" key="9">
    <source>
        <dbReference type="ARBA" id="ARBA00023136"/>
    </source>
</evidence>
<comment type="similarity">
    <text evidence="3">Belongs to the eukaryotic ribosomal protein eS10 family.</text>
</comment>
<protein>
    <recommendedName>
        <fullName evidence="11">Oligosaccharyltransferase complex subunit</fullName>
    </recommendedName>
</protein>
<gene>
    <name evidence="14" type="primary">Ostc</name>
    <name evidence="14" type="ORF">T02_8088</name>
</gene>
<keyword evidence="5" id="KW-0963">Cytoplasm</keyword>
<dbReference type="InterPro" id="IPR042416">
    <property type="entry name" value="OSTC"/>
</dbReference>
<evidence type="ECO:0000313" key="14">
    <source>
        <dbReference type="EMBL" id="KRZ61768.1"/>
    </source>
</evidence>
<dbReference type="OrthoDB" id="10256333at2759"/>
<evidence type="ECO:0000313" key="15">
    <source>
        <dbReference type="Proteomes" id="UP000054721"/>
    </source>
</evidence>
<dbReference type="PANTHER" id="PTHR13160:SF4">
    <property type="entry name" value="OLIGOSACCHARYLTRANSFERASE COMPLEX SUBUNIT OSTC"/>
    <property type="match status" value="1"/>
</dbReference>
<feature type="transmembrane region" description="Helical" evidence="11">
    <location>
        <begin position="214"/>
        <end position="236"/>
    </location>
</feature>
<dbReference type="STRING" id="6335.A0A0V1LQH0"/>
<comment type="function">
    <text evidence="11">Specific component of the STT3A-containing form of the oligosaccharyl transferase (OST) complex that catalyzes the initial transfer of a defined glycan (Glc(3)Man(9)GlcNAc(2) in eukaryotes) from the lipid carrier dolichol-pyrophosphate to an asparagine residue within an Asn-X-Ser/Thr consensus motif in nascent polypeptide chains, the first step in protein N-glycosylation. N-glycosylation occurs cotranslationally and the complex associates with the Sec61 complex at the channel-forming translocon complex that mediates protein translocation across the endoplasmic reticulum (ER). All subunits are required for a maximal enzyme activity.</text>
</comment>
<feature type="compositionally biased region" description="Gly residues" evidence="12">
    <location>
        <begin position="104"/>
        <end position="114"/>
    </location>
</feature>
<evidence type="ECO:0000256" key="10">
    <source>
        <dbReference type="ARBA" id="ARBA00023274"/>
    </source>
</evidence>
<comment type="caution">
    <text evidence="11">Lacks conserved residue(s) required for the propagation of feature annotation.</text>
</comment>
<evidence type="ECO:0000256" key="2">
    <source>
        <dbReference type="ARBA" id="ARBA00004496"/>
    </source>
</evidence>
<name>A0A0V1LQH0_9BILA</name>
<evidence type="ECO:0000256" key="1">
    <source>
        <dbReference type="ARBA" id="ARBA00004141"/>
    </source>
</evidence>
<comment type="similarity">
    <text evidence="4 11">Belongs to the OSTC family.</text>
</comment>
<feature type="transmembrane region" description="Helical" evidence="11">
    <location>
        <begin position="302"/>
        <end position="324"/>
    </location>
</feature>
<dbReference type="InterPro" id="IPR036388">
    <property type="entry name" value="WH-like_DNA-bd_sf"/>
</dbReference>
<dbReference type="GO" id="GO:0002181">
    <property type="term" value="P:cytoplasmic translation"/>
    <property type="evidence" value="ECO:0007669"/>
    <property type="project" value="UniProtKB-ARBA"/>
</dbReference>
<evidence type="ECO:0000256" key="12">
    <source>
        <dbReference type="SAM" id="MobiDB-lite"/>
    </source>
</evidence>
<dbReference type="FunFam" id="1.10.10.10:FF:000025">
    <property type="entry name" value="40S ribosomal protein S10"/>
    <property type="match status" value="1"/>
</dbReference>
<dbReference type="GO" id="GO:1990904">
    <property type="term" value="C:ribonucleoprotein complex"/>
    <property type="evidence" value="ECO:0007669"/>
    <property type="project" value="UniProtKB-KW"/>
</dbReference>
<organism evidence="14 15">
    <name type="scientific">Trichinella nativa</name>
    <dbReference type="NCBI Taxonomy" id="6335"/>
    <lineage>
        <taxon>Eukaryota</taxon>
        <taxon>Metazoa</taxon>
        <taxon>Ecdysozoa</taxon>
        <taxon>Nematoda</taxon>
        <taxon>Enoplea</taxon>
        <taxon>Dorylaimia</taxon>
        <taxon>Trichinellida</taxon>
        <taxon>Trichinellidae</taxon>
        <taxon>Trichinella</taxon>
    </lineage>
</organism>
<comment type="subunit">
    <text evidence="11">Component of the oligosaccharyltransferase (OST) complex.</text>
</comment>
<keyword evidence="10" id="KW-0687">Ribonucleoprotein</keyword>
<sequence>MLIPKKDRMAIYEYLFKEGVCVARKDFYLMKHPVIGVPNLYVIKSMQSLLSRNYVKEQFAWRHYYWTLTNEGISYLRTFLNLPAEIVPATVRRPQKPDARGGVERGFGGPPGKMGDGDSRDMYRKGIDKTAEAGIGAGGMEMRGGFDNFVQCLIVAVVSVGYISQFCICIFYFQQNSCLQINEIVINCNGNAGGRFCPNLRLKLPRWVQMPSAMVVYALVLLSYFFVTGGVIYDIIIEPPSIGSTVDSKGHSRPVAFLPHRVNGQYIMEGLAASFMFVLGGIGFVVVHRANLPSVTKSNRSMLLFFGIGCILISYIACTTFIRIKLPQF</sequence>
<comment type="subcellular location">
    <subcellularLocation>
        <location evidence="2">Cytoplasm</location>
    </subcellularLocation>
    <subcellularLocation>
        <location evidence="1 11">Membrane</location>
        <topology evidence="1 11">Multi-pass membrane protein</topology>
    </subcellularLocation>
</comment>
<evidence type="ECO:0000256" key="3">
    <source>
        <dbReference type="ARBA" id="ARBA00007278"/>
    </source>
</evidence>
<proteinExistence type="inferred from homology"/>
<dbReference type="GO" id="GO:0008250">
    <property type="term" value="C:oligosaccharyltransferase complex"/>
    <property type="evidence" value="ECO:0007669"/>
    <property type="project" value="UniProtKB-UniRule"/>
</dbReference>
<dbReference type="Proteomes" id="UP000054721">
    <property type="component" value="Unassembled WGS sequence"/>
</dbReference>
<evidence type="ECO:0000256" key="8">
    <source>
        <dbReference type="ARBA" id="ARBA00022989"/>
    </source>
</evidence>
<reference evidence="14 15" key="1">
    <citation type="submission" date="2015-05" db="EMBL/GenBank/DDBJ databases">
        <title>Evolution of Trichinella species and genotypes.</title>
        <authorList>
            <person name="Korhonen P.K."/>
            <person name="Edoardo P."/>
            <person name="Giuseppe L.R."/>
            <person name="Gasser R.B."/>
        </authorList>
    </citation>
    <scope>NUCLEOTIDE SEQUENCE [LARGE SCALE GENOMIC DNA]</scope>
    <source>
        <strain evidence="14">ISS10</strain>
    </source>
</reference>